<feature type="region of interest" description="Disordered" evidence="1">
    <location>
        <begin position="354"/>
        <end position="464"/>
    </location>
</feature>
<accession>A0AAV2QDD3</accession>
<keyword evidence="4" id="KW-1185">Reference proteome</keyword>
<feature type="region of interest" description="Disordered" evidence="1">
    <location>
        <begin position="140"/>
        <end position="179"/>
    </location>
</feature>
<dbReference type="Pfam" id="PF11414">
    <property type="entry name" value="Suppressor_APC"/>
    <property type="match status" value="1"/>
</dbReference>
<proteinExistence type="predicted"/>
<sequence length="658" mass="74343">MKSAKNHLGPPLGDILPLFFQQFFRCADENKTAFEKFEIERRWQDDGTQGMPLGVLSSLRKVTPPDGYLSFERFCAGLQISLLRNKMDDRPSTSSSSSLASIPGLTASSSSSVSLHTVPPQHARPLSAPILDQADNNQFRHQSRASNSNLQPMTRKDSHQQQPHQQQKQQQSLQHHKSHNKLERAMSGPLLDEQVKKSSYDYNDPRGLGPKPEMKVGFMNNNHAKLSTGSLSGPPKPPRVVEQQRDIGESDYGTSSLDRNQEQRSGYGEPDHMADSQNTHSLDRDHRNDGGRRWSHERPHREREKREKVEPSEYRSKPRGGSLERMLDDDKTSSHHILLGRAGIRSVLQTWHKERNKPDTGDNNNNNRKIPENDFNKEHRPKTDSSSRYSSSVESNLYVRGVGDGGDGGRTLSSNQQISSATDTMTSAASLPSSSMLPNNSQAVNAQPGNGQKKRDRRREARRHTLQNGIDFNMLRRIKELEAERDMLVQGYEIVEKARTWYRQQLQSITERIHNMPQSPPQHEPTQEAQQEKLHFQLARIYEVNTHLQALMECSEHGLQPHMNLAIRTHAANGPNSVGGSFATNKPGSAGALKKDDEKQLSRLKDQNLLLTEEVSQKSERISALEREKAALLRELFQPRSTQQLKQPYASTADTTFM</sequence>
<feature type="compositionally biased region" description="Low complexity" evidence="1">
    <location>
        <begin position="419"/>
        <end position="441"/>
    </location>
</feature>
<dbReference type="PANTHER" id="PTHR14907:SF2">
    <property type="entry name" value="SUPPRESSOR APC DOMAIN-CONTAINING PROTEIN 2"/>
    <property type="match status" value="1"/>
</dbReference>
<dbReference type="Proteomes" id="UP001497623">
    <property type="component" value="Unassembled WGS sequence"/>
</dbReference>
<evidence type="ECO:0000313" key="4">
    <source>
        <dbReference type="Proteomes" id="UP001497623"/>
    </source>
</evidence>
<feature type="compositionally biased region" description="Low complexity" evidence="1">
    <location>
        <begin position="92"/>
        <end position="101"/>
    </location>
</feature>
<feature type="compositionally biased region" description="Basic residues" evidence="1">
    <location>
        <begin position="452"/>
        <end position="464"/>
    </location>
</feature>
<dbReference type="InterPro" id="IPR026831">
    <property type="entry name" value="APC_dom"/>
</dbReference>
<dbReference type="Gene3D" id="1.10.287.450">
    <property type="entry name" value="Helix hairpin bin"/>
    <property type="match status" value="1"/>
</dbReference>
<protein>
    <recommendedName>
        <fullName evidence="2">Suppressor APC domain-containing protein</fullName>
    </recommendedName>
</protein>
<evidence type="ECO:0000259" key="2">
    <source>
        <dbReference type="Pfam" id="PF25825"/>
    </source>
</evidence>
<reference evidence="3 4" key="1">
    <citation type="submission" date="2024-05" db="EMBL/GenBank/DDBJ databases">
        <authorList>
            <person name="Wallberg A."/>
        </authorList>
    </citation>
    <scope>NUCLEOTIDE SEQUENCE [LARGE SCALE GENOMIC DNA]</scope>
</reference>
<feature type="region of interest" description="Disordered" evidence="1">
    <location>
        <begin position="199"/>
        <end position="218"/>
    </location>
</feature>
<feature type="compositionally biased region" description="Low complexity" evidence="1">
    <location>
        <begin position="386"/>
        <end position="401"/>
    </location>
</feature>
<evidence type="ECO:0000256" key="1">
    <source>
        <dbReference type="SAM" id="MobiDB-lite"/>
    </source>
</evidence>
<dbReference type="AlphaFoldDB" id="A0AAV2QDD3"/>
<feature type="compositionally biased region" description="Basic and acidic residues" evidence="1">
    <location>
        <begin position="281"/>
        <end position="316"/>
    </location>
</feature>
<feature type="non-terminal residue" evidence="3">
    <location>
        <position position="658"/>
    </location>
</feature>
<dbReference type="SUPFAM" id="SSF82931">
    <property type="entry name" value="Tumor suppressor gene product Apc"/>
    <property type="match status" value="1"/>
</dbReference>
<gene>
    <name evidence="3" type="ORF">MNOR_LOCUS10559</name>
</gene>
<dbReference type="PANTHER" id="PTHR14907">
    <property type="entry name" value="FI14130P"/>
    <property type="match status" value="1"/>
</dbReference>
<feature type="region of interest" description="Disordered" evidence="1">
    <location>
        <begin position="88"/>
        <end position="124"/>
    </location>
</feature>
<feature type="compositionally biased region" description="Low complexity" evidence="1">
    <location>
        <begin position="160"/>
        <end position="173"/>
    </location>
</feature>
<feature type="region of interest" description="Disordered" evidence="1">
    <location>
        <begin position="248"/>
        <end position="328"/>
    </location>
</feature>
<dbReference type="Pfam" id="PF25825">
    <property type="entry name" value="SAPC2_N"/>
    <property type="match status" value="1"/>
</dbReference>
<dbReference type="EMBL" id="CAXKWB010005375">
    <property type="protein sequence ID" value="CAL4078078.1"/>
    <property type="molecule type" value="Genomic_DNA"/>
</dbReference>
<organism evidence="3 4">
    <name type="scientific">Meganyctiphanes norvegica</name>
    <name type="common">Northern krill</name>
    <name type="synonym">Thysanopoda norvegica</name>
    <dbReference type="NCBI Taxonomy" id="48144"/>
    <lineage>
        <taxon>Eukaryota</taxon>
        <taxon>Metazoa</taxon>
        <taxon>Ecdysozoa</taxon>
        <taxon>Arthropoda</taxon>
        <taxon>Crustacea</taxon>
        <taxon>Multicrustacea</taxon>
        <taxon>Malacostraca</taxon>
        <taxon>Eumalacostraca</taxon>
        <taxon>Eucarida</taxon>
        <taxon>Euphausiacea</taxon>
        <taxon>Euphausiidae</taxon>
        <taxon>Meganyctiphanes</taxon>
    </lineage>
</organism>
<dbReference type="InterPro" id="IPR026828">
    <property type="entry name" value="SAPC2_1/2"/>
</dbReference>
<dbReference type="InterPro" id="IPR057953">
    <property type="entry name" value="SAPC2_N"/>
</dbReference>
<name>A0AAV2QDD3_MEGNR</name>
<feature type="compositionally biased region" description="Basic and acidic residues" evidence="1">
    <location>
        <begin position="369"/>
        <end position="385"/>
    </location>
</feature>
<evidence type="ECO:0000313" key="3">
    <source>
        <dbReference type="EMBL" id="CAL4078078.1"/>
    </source>
</evidence>
<feature type="region of interest" description="Disordered" evidence="1">
    <location>
        <begin position="580"/>
        <end position="599"/>
    </location>
</feature>
<comment type="caution">
    <text evidence="3">The sequence shown here is derived from an EMBL/GenBank/DDBJ whole genome shotgun (WGS) entry which is preliminary data.</text>
</comment>
<feature type="domain" description="Suppressor APC" evidence="2">
    <location>
        <begin position="21"/>
        <end position="88"/>
    </location>
</feature>
<feature type="compositionally biased region" description="Polar residues" evidence="1">
    <location>
        <begin position="140"/>
        <end position="152"/>
    </location>
</feature>